<dbReference type="Gene3D" id="3.40.50.1010">
    <property type="entry name" value="5'-nuclease"/>
    <property type="match status" value="1"/>
</dbReference>
<protein>
    <recommendedName>
        <fullName evidence="3">NYN domain-containing protein</fullName>
    </recommendedName>
</protein>
<dbReference type="Proteomes" id="UP000547976">
    <property type="component" value="Unassembled WGS sequence"/>
</dbReference>
<evidence type="ECO:0000313" key="1">
    <source>
        <dbReference type="EMBL" id="KAF5592008.1"/>
    </source>
</evidence>
<gene>
    <name evidence="1" type="ORF">FSUBG_10312</name>
</gene>
<name>A0A8H5ULQ8_GIBSU</name>
<dbReference type="GeneID" id="59309596"/>
<sequence length="266" mass="29936">MANAQNAGLSGTPPDPNIRFFVYLDESNFRISGEAENKKRRGLHPKAPLSWHYDIRVLKGIIRKHSAMNVDKKLKFMVYGSNIEHGLVHQDLELHTSKSAVFAIISGDSDMRPAVRLASQYGHTVHVWAWEDSLSGVYRELERQGLISLHLLDGFLDDLTMRNTDIPVGNASIPRNGIVLPNHWKSSLKILDGMSHELTQGKFVSVKRSNDGRNYCTDVAFLLHNGLPNQDVLFRCVLKNLQDQGLHAMSFVEYFYGSTQLEVLGP</sequence>
<comment type="caution">
    <text evidence="1">The sequence shown here is derived from an EMBL/GenBank/DDBJ whole genome shotgun (WGS) entry which is preliminary data.</text>
</comment>
<evidence type="ECO:0000313" key="2">
    <source>
        <dbReference type="Proteomes" id="UP000547976"/>
    </source>
</evidence>
<dbReference type="RefSeq" id="XP_036534204.1">
    <property type="nucleotide sequence ID" value="XM_036674878.1"/>
</dbReference>
<accession>A0A8H5ULQ8</accession>
<dbReference type="EMBL" id="JAAOAV010000177">
    <property type="protein sequence ID" value="KAF5592008.1"/>
    <property type="molecule type" value="Genomic_DNA"/>
</dbReference>
<keyword evidence="2" id="KW-1185">Reference proteome</keyword>
<organism evidence="1 2">
    <name type="scientific">Gibberella subglutinans</name>
    <name type="common">Fusarium subglutinans</name>
    <dbReference type="NCBI Taxonomy" id="42677"/>
    <lineage>
        <taxon>Eukaryota</taxon>
        <taxon>Fungi</taxon>
        <taxon>Dikarya</taxon>
        <taxon>Ascomycota</taxon>
        <taxon>Pezizomycotina</taxon>
        <taxon>Sordariomycetes</taxon>
        <taxon>Hypocreomycetidae</taxon>
        <taxon>Hypocreales</taxon>
        <taxon>Nectriaceae</taxon>
        <taxon>Fusarium</taxon>
        <taxon>Fusarium fujikuroi species complex</taxon>
    </lineage>
</organism>
<evidence type="ECO:0008006" key="3">
    <source>
        <dbReference type="Google" id="ProtNLM"/>
    </source>
</evidence>
<proteinExistence type="predicted"/>
<dbReference type="AlphaFoldDB" id="A0A8H5ULQ8"/>
<dbReference type="OrthoDB" id="2311180at2759"/>
<reference evidence="1 2" key="1">
    <citation type="submission" date="2020-05" db="EMBL/GenBank/DDBJ databases">
        <title>Identification and distribution of gene clusters putatively required for synthesis of sphingolipid metabolism inhibitors in phylogenetically diverse species of the filamentous fungus Fusarium.</title>
        <authorList>
            <person name="Kim H.-S."/>
            <person name="Busman M."/>
            <person name="Brown D.W."/>
            <person name="Divon H."/>
            <person name="Uhlig S."/>
            <person name="Proctor R.H."/>
        </authorList>
    </citation>
    <scope>NUCLEOTIDE SEQUENCE [LARGE SCALE GENOMIC DNA]</scope>
    <source>
        <strain evidence="1 2">NRRL 66333</strain>
    </source>
</reference>